<dbReference type="InterPro" id="IPR050570">
    <property type="entry name" value="Cell_wall_metabolism_enzyme"/>
</dbReference>
<evidence type="ECO:0000256" key="1">
    <source>
        <dbReference type="ARBA" id="ARBA00022729"/>
    </source>
</evidence>
<accession>A0ABN2GE45</accession>
<dbReference type="Pfam" id="PF01551">
    <property type="entry name" value="Peptidase_M23"/>
    <property type="match status" value="1"/>
</dbReference>
<gene>
    <name evidence="4" type="ORF">GCM10009765_18400</name>
</gene>
<dbReference type="InterPro" id="IPR011055">
    <property type="entry name" value="Dup_hybrid_motif"/>
</dbReference>
<sequence length="198" mass="20549">MVAFSAGGALPAIANITASGPPGVDVHQNSTASSSVSSANARGNDRASRSQARTAAPKPKSSVTWLKPAQGPLSSLFGIRWGVLHAGVDIAAPYGSQVHASNDGVVSIARWYGGYGNLVEIDHGNGVKTRYGHNSKLLVHEGQKVTAGEVISLVGSTGDSTGPHCHFEVRIDDKAVDPMPWMKARGLDLAKDGEDSNL</sequence>
<evidence type="ECO:0000256" key="2">
    <source>
        <dbReference type="SAM" id="MobiDB-lite"/>
    </source>
</evidence>
<protein>
    <recommendedName>
        <fullName evidence="3">M23ase beta-sheet core domain-containing protein</fullName>
    </recommendedName>
</protein>
<dbReference type="CDD" id="cd12797">
    <property type="entry name" value="M23_peptidase"/>
    <property type="match status" value="1"/>
</dbReference>
<feature type="domain" description="M23ase beta-sheet core" evidence="3">
    <location>
        <begin position="85"/>
        <end position="178"/>
    </location>
</feature>
<keyword evidence="5" id="KW-1185">Reference proteome</keyword>
<dbReference type="InterPro" id="IPR016047">
    <property type="entry name" value="M23ase_b-sheet_dom"/>
</dbReference>
<organism evidence="4 5">
    <name type="scientific">Fodinicola feengrottensis</name>
    <dbReference type="NCBI Taxonomy" id="435914"/>
    <lineage>
        <taxon>Bacteria</taxon>
        <taxon>Bacillati</taxon>
        <taxon>Actinomycetota</taxon>
        <taxon>Actinomycetes</taxon>
        <taxon>Mycobacteriales</taxon>
        <taxon>Fodinicola</taxon>
    </lineage>
</organism>
<dbReference type="Proteomes" id="UP001500618">
    <property type="component" value="Unassembled WGS sequence"/>
</dbReference>
<keyword evidence="1" id="KW-0732">Signal</keyword>
<evidence type="ECO:0000313" key="5">
    <source>
        <dbReference type="Proteomes" id="UP001500618"/>
    </source>
</evidence>
<dbReference type="SUPFAM" id="SSF51261">
    <property type="entry name" value="Duplicated hybrid motif"/>
    <property type="match status" value="1"/>
</dbReference>
<dbReference type="EMBL" id="BAAANY010000007">
    <property type="protein sequence ID" value="GAA1669251.1"/>
    <property type="molecule type" value="Genomic_DNA"/>
</dbReference>
<evidence type="ECO:0000313" key="4">
    <source>
        <dbReference type="EMBL" id="GAA1669251.1"/>
    </source>
</evidence>
<dbReference type="PANTHER" id="PTHR21666:SF289">
    <property type="entry name" value="L-ALA--D-GLU ENDOPEPTIDASE"/>
    <property type="match status" value="1"/>
</dbReference>
<comment type="caution">
    <text evidence="4">The sequence shown here is derived from an EMBL/GenBank/DDBJ whole genome shotgun (WGS) entry which is preliminary data.</text>
</comment>
<feature type="region of interest" description="Disordered" evidence="2">
    <location>
        <begin position="21"/>
        <end position="66"/>
    </location>
</feature>
<name>A0ABN2GE45_9ACTN</name>
<evidence type="ECO:0000259" key="3">
    <source>
        <dbReference type="Pfam" id="PF01551"/>
    </source>
</evidence>
<proteinExistence type="predicted"/>
<dbReference type="Gene3D" id="2.70.70.10">
    <property type="entry name" value="Glucose Permease (Domain IIA)"/>
    <property type="match status" value="1"/>
</dbReference>
<feature type="compositionally biased region" description="Low complexity" evidence="2">
    <location>
        <begin position="29"/>
        <end position="41"/>
    </location>
</feature>
<reference evidence="4 5" key="1">
    <citation type="journal article" date="2019" name="Int. J. Syst. Evol. Microbiol.">
        <title>The Global Catalogue of Microorganisms (GCM) 10K type strain sequencing project: providing services to taxonomists for standard genome sequencing and annotation.</title>
        <authorList>
            <consortium name="The Broad Institute Genomics Platform"/>
            <consortium name="The Broad Institute Genome Sequencing Center for Infectious Disease"/>
            <person name="Wu L."/>
            <person name="Ma J."/>
        </authorList>
    </citation>
    <scope>NUCLEOTIDE SEQUENCE [LARGE SCALE GENOMIC DNA]</scope>
    <source>
        <strain evidence="4 5">JCM 14718</strain>
    </source>
</reference>
<dbReference type="PANTHER" id="PTHR21666">
    <property type="entry name" value="PEPTIDASE-RELATED"/>
    <property type="match status" value="1"/>
</dbReference>